<keyword evidence="2" id="KW-0812">Transmembrane</keyword>
<keyword evidence="2" id="KW-0472">Membrane</keyword>
<protein>
    <recommendedName>
        <fullName evidence="5">Acyltransferase 3 domain-containing protein</fullName>
    </recommendedName>
</protein>
<feature type="transmembrane region" description="Helical" evidence="2">
    <location>
        <begin position="426"/>
        <end position="449"/>
    </location>
</feature>
<feature type="transmembrane region" description="Helical" evidence="2">
    <location>
        <begin position="141"/>
        <end position="165"/>
    </location>
</feature>
<dbReference type="OrthoDB" id="4141464at2759"/>
<feature type="transmembrane region" description="Helical" evidence="2">
    <location>
        <begin position="461"/>
        <end position="484"/>
    </location>
</feature>
<feature type="transmembrane region" description="Helical" evidence="2">
    <location>
        <begin position="194"/>
        <end position="215"/>
    </location>
</feature>
<name>A0A409XY94_9AGAR</name>
<gene>
    <name evidence="3" type="ORF">CVT26_008383</name>
</gene>
<feature type="transmembrane region" description="Helical" evidence="2">
    <location>
        <begin position="307"/>
        <end position="327"/>
    </location>
</feature>
<dbReference type="AlphaFoldDB" id="A0A409XY94"/>
<feature type="compositionally biased region" description="Basic and acidic residues" evidence="1">
    <location>
        <begin position="19"/>
        <end position="38"/>
    </location>
</feature>
<evidence type="ECO:0000256" key="2">
    <source>
        <dbReference type="SAM" id="Phobius"/>
    </source>
</evidence>
<keyword evidence="4" id="KW-1185">Reference proteome</keyword>
<feature type="transmembrane region" description="Helical" evidence="2">
    <location>
        <begin position="394"/>
        <end position="414"/>
    </location>
</feature>
<feature type="region of interest" description="Disordered" evidence="1">
    <location>
        <begin position="505"/>
        <end position="533"/>
    </location>
</feature>
<feature type="transmembrane region" description="Helical" evidence="2">
    <location>
        <begin position="361"/>
        <end position="382"/>
    </location>
</feature>
<evidence type="ECO:0008006" key="5">
    <source>
        <dbReference type="Google" id="ProtNLM"/>
    </source>
</evidence>
<feature type="transmembrane region" description="Helical" evidence="2">
    <location>
        <begin position="104"/>
        <end position="129"/>
    </location>
</feature>
<reference evidence="3 4" key="1">
    <citation type="journal article" date="2018" name="Evol. Lett.">
        <title>Horizontal gene cluster transfer increased hallucinogenic mushroom diversity.</title>
        <authorList>
            <person name="Reynolds H.T."/>
            <person name="Vijayakumar V."/>
            <person name="Gluck-Thaler E."/>
            <person name="Korotkin H.B."/>
            <person name="Matheny P.B."/>
            <person name="Slot J.C."/>
        </authorList>
    </citation>
    <scope>NUCLEOTIDE SEQUENCE [LARGE SCALE GENOMIC DNA]</scope>
    <source>
        <strain evidence="3 4">SRW20</strain>
    </source>
</reference>
<feature type="transmembrane region" description="Helical" evidence="2">
    <location>
        <begin position="236"/>
        <end position="259"/>
    </location>
</feature>
<feature type="region of interest" description="Disordered" evidence="1">
    <location>
        <begin position="19"/>
        <end position="62"/>
    </location>
</feature>
<feature type="transmembrane region" description="Helical" evidence="2">
    <location>
        <begin position="71"/>
        <end position="92"/>
    </location>
</feature>
<dbReference type="InParanoid" id="A0A409XY94"/>
<accession>A0A409XY94</accession>
<comment type="caution">
    <text evidence="3">The sequence shown here is derived from an EMBL/GenBank/DDBJ whole genome shotgun (WGS) entry which is preliminary data.</text>
</comment>
<keyword evidence="2" id="KW-1133">Transmembrane helix</keyword>
<evidence type="ECO:0000313" key="4">
    <source>
        <dbReference type="Proteomes" id="UP000284706"/>
    </source>
</evidence>
<feature type="transmembrane region" description="Helical" evidence="2">
    <location>
        <begin position="279"/>
        <end position="295"/>
    </location>
</feature>
<dbReference type="EMBL" id="NHYE01001418">
    <property type="protein sequence ID" value="PPQ95699.1"/>
    <property type="molecule type" value="Genomic_DNA"/>
</dbReference>
<sequence length="533" mass="60260">MSAPEVPEKVALADVEEALPHKGDIEAQDEKVADDKVELPTLEAAEGATPVGSTEEPKKEQRKRIHSLDNLRAFLVFLLILQHAALETVAYVPDFSDAKYPRQALFLTLFVTLTRHTVVGLLFFVSGLASAYSMVVNRRKFIPLVFLFSKACQTTGFVIACRYAMRGLLRIYGPWPEDDGQARSFFATKDGNSWLLLGPVAYVLLLFAFDSIYTIGRTINLKFKVYNRFITSKTRYKVAQYTALVVLQLWITFVVTGIFRPPAFLLPYLSIYHAMPHFPVQYLMAYLAGVHYVSFHKYLLTETPPRYSPLVLSIRIFIYSALLFAMYRRWPVHLHDLSSLTTPPKYAVYASLAEPFKNPGIYYGAWSVTTFFVISPTVIQLFFTNKHLRKDWGIISRVTFLQPLIHMYFVMGLARNAHLFVPDNLILRSAFVGVTSAIVGWLVSIGPYLVLRRFRGVFTKLLAAALIPWLVMIGVIIGLVLLAVRKLGLPTPEWYNRRRNAAEQEAHVPTEEEVLLEESASVSPLAEGPVEEA</sequence>
<feature type="compositionally biased region" description="Low complexity" evidence="1">
    <location>
        <begin position="517"/>
        <end position="527"/>
    </location>
</feature>
<proteinExistence type="predicted"/>
<evidence type="ECO:0000256" key="1">
    <source>
        <dbReference type="SAM" id="MobiDB-lite"/>
    </source>
</evidence>
<organism evidence="3 4">
    <name type="scientific">Gymnopilus dilepis</name>
    <dbReference type="NCBI Taxonomy" id="231916"/>
    <lineage>
        <taxon>Eukaryota</taxon>
        <taxon>Fungi</taxon>
        <taxon>Dikarya</taxon>
        <taxon>Basidiomycota</taxon>
        <taxon>Agaricomycotina</taxon>
        <taxon>Agaricomycetes</taxon>
        <taxon>Agaricomycetidae</taxon>
        <taxon>Agaricales</taxon>
        <taxon>Agaricineae</taxon>
        <taxon>Hymenogastraceae</taxon>
        <taxon>Gymnopilus</taxon>
    </lineage>
</organism>
<dbReference type="Proteomes" id="UP000284706">
    <property type="component" value="Unassembled WGS sequence"/>
</dbReference>
<evidence type="ECO:0000313" key="3">
    <source>
        <dbReference type="EMBL" id="PPQ95699.1"/>
    </source>
</evidence>